<proteinExistence type="predicted"/>
<gene>
    <name evidence="1" type="ORF">FNW02_24165</name>
</gene>
<comment type="caution">
    <text evidence="1">The sequence shown here is derived from an EMBL/GenBank/DDBJ whole genome shotgun (WGS) entry which is preliminary data.</text>
</comment>
<accession>A0AA40T1E7</accession>
<dbReference type="Pfam" id="PF19991">
    <property type="entry name" value="HMA_2"/>
    <property type="match status" value="1"/>
</dbReference>
<name>A0AA40T1E7_9NOST</name>
<sequence>MEDSTSYSVPKSTIHTCTQPTKVVYSITYAVAGQVGFYVPQISENSKYRQRLLKLLQAEPCVINEQINPIAGSVVITYMPGVMSDIEMRWHLINLLQTASDAEVAVERTIAEPAISNSESELITYPQEARQLAQQSTKSQPELVTHFQEARQLAQQPTKVAYNIVHAIPGRVRFRVPQIASNPKYIQRLEVLLKEDPVVTSERVNKDAVSIVITYKTGMLQDSKKQVQSVLETAVSHLASLIESASDVTVGMASENASNRI</sequence>
<evidence type="ECO:0000313" key="2">
    <source>
        <dbReference type="Proteomes" id="UP001165986"/>
    </source>
</evidence>
<reference evidence="1" key="1">
    <citation type="submission" date="2019-07" db="EMBL/GenBank/DDBJ databases">
        <title>Toxilogical consequences of a new and cryptic species of cyanobacteria (Komarekiella delphini-convector) recovered from the epidermis of a bottlenose dolphin and 1500 ft. in the air.</title>
        <authorList>
            <person name="Brown A.O."/>
            <person name="Dvorak P."/>
            <person name="Villanueva C.D."/>
            <person name="Foss A.J."/>
            <person name="Garvey A.D."/>
            <person name="Gibson Q.A."/>
            <person name="Johansen J.R."/>
            <person name="Casamatta D.A."/>
        </authorList>
    </citation>
    <scope>NUCLEOTIDE SEQUENCE</scope>
    <source>
        <strain evidence="1">SJRDD-AB1</strain>
    </source>
</reference>
<protein>
    <submittedName>
        <fullName evidence="1">Uncharacterized protein</fullName>
    </submittedName>
</protein>
<evidence type="ECO:0000313" key="1">
    <source>
        <dbReference type="EMBL" id="MBD6618835.1"/>
    </source>
</evidence>
<dbReference type="EMBL" id="VJXY01000032">
    <property type="protein sequence ID" value="MBD6618835.1"/>
    <property type="molecule type" value="Genomic_DNA"/>
</dbReference>
<organism evidence="1 2">
    <name type="scientific">Komarekiella delphini-convector SJRDD-AB1</name>
    <dbReference type="NCBI Taxonomy" id="2593771"/>
    <lineage>
        <taxon>Bacteria</taxon>
        <taxon>Bacillati</taxon>
        <taxon>Cyanobacteriota</taxon>
        <taxon>Cyanophyceae</taxon>
        <taxon>Nostocales</taxon>
        <taxon>Nostocaceae</taxon>
        <taxon>Komarekiella</taxon>
        <taxon>Komarekiella delphini-convector</taxon>
    </lineage>
</organism>
<dbReference type="RefSeq" id="WP_191760037.1">
    <property type="nucleotide sequence ID" value="NZ_VJXY01000032.1"/>
</dbReference>
<dbReference type="AlphaFoldDB" id="A0AA40T1E7"/>
<dbReference type="Proteomes" id="UP001165986">
    <property type="component" value="Unassembled WGS sequence"/>
</dbReference>
<keyword evidence="2" id="KW-1185">Reference proteome</keyword>